<feature type="transmembrane region" description="Helical" evidence="1">
    <location>
        <begin position="62"/>
        <end position="81"/>
    </location>
</feature>
<sequence length="284" mass="33178">MKYKLDVKSRWKDQIKVGQQLLILFLGVYVFLLLKDALFWKIPVIIIGLILWFNYRNKTRHPIIWFSFLILLSIDLIHSYFWVANHHFVLFFMVLAVIFFYYHKEKEFFVKNIQLVLVIVVLASVVQKVLSPQFVSGDFYYSVINLGALFKFFMKFIPESIEIAKSNSDNLMNLSKTNPNLGETIVLKDIIPNLRYRSQIFAWLTIFVEFIAAMAILIKPKNTWSHLIFIALIIGVLFTRLETGFMSVLAINGLFLCTNTKLKMLYMIIILGCIALIIMKLGYH</sequence>
<evidence type="ECO:0000313" key="2">
    <source>
        <dbReference type="EMBL" id="NRD22556.1"/>
    </source>
</evidence>
<comment type="caution">
    <text evidence="2">The sequence shown here is derived from an EMBL/GenBank/DDBJ whole genome shotgun (WGS) entry which is preliminary data.</text>
</comment>
<dbReference type="RefSeq" id="WP_173300227.1">
    <property type="nucleotide sequence ID" value="NZ_JABRWQ010000002.1"/>
</dbReference>
<keyword evidence="1" id="KW-0472">Membrane</keyword>
<feature type="transmembrane region" description="Helical" evidence="1">
    <location>
        <begin position="15"/>
        <end position="32"/>
    </location>
</feature>
<feature type="transmembrane region" description="Helical" evidence="1">
    <location>
        <begin position="109"/>
        <end position="127"/>
    </location>
</feature>
<dbReference type="EMBL" id="JABRWQ010000002">
    <property type="protein sequence ID" value="NRD22556.1"/>
    <property type="molecule type" value="Genomic_DNA"/>
</dbReference>
<keyword evidence="1" id="KW-1133">Transmembrane helix</keyword>
<keyword evidence="3" id="KW-1185">Reference proteome</keyword>
<feature type="transmembrane region" description="Helical" evidence="1">
    <location>
        <begin position="38"/>
        <end position="55"/>
    </location>
</feature>
<feature type="transmembrane region" description="Helical" evidence="1">
    <location>
        <begin position="87"/>
        <end position="102"/>
    </location>
</feature>
<dbReference type="Proteomes" id="UP000805085">
    <property type="component" value="Unassembled WGS sequence"/>
</dbReference>
<evidence type="ECO:0000313" key="3">
    <source>
        <dbReference type="Proteomes" id="UP000805085"/>
    </source>
</evidence>
<name>A0ABX2E4A8_9FLAO</name>
<feature type="transmembrane region" description="Helical" evidence="1">
    <location>
        <begin position="264"/>
        <end position="283"/>
    </location>
</feature>
<feature type="transmembrane region" description="Helical" evidence="1">
    <location>
        <begin position="200"/>
        <end position="218"/>
    </location>
</feature>
<keyword evidence="1" id="KW-0812">Transmembrane</keyword>
<gene>
    <name evidence="2" type="ORF">HNV10_04845</name>
</gene>
<proteinExistence type="predicted"/>
<protein>
    <submittedName>
        <fullName evidence="2">Uncharacterized protein</fullName>
    </submittedName>
</protein>
<accession>A0ABX2E4A8</accession>
<feature type="transmembrane region" description="Helical" evidence="1">
    <location>
        <begin position="224"/>
        <end position="257"/>
    </location>
</feature>
<organism evidence="2 3">
    <name type="scientific">Winogradskyella litoriviva</name>
    <dbReference type="NCBI Taxonomy" id="1220182"/>
    <lineage>
        <taxon>Bacteria</taxon>
        <taxon>Pseudomonadati</taxon>
        <taxon>Bacteroidota</taxon>
        <taxon>Flavobacteriia</taxon>
        <taxon>Flavobacteriales</taxon>
        <taxon>Flavobacteriaceae</taxon>
        <taxon>Winogradskyella</taxon>
    </lineage>
</organism>
<reference evidence="2 3" key="1">
    <citation type="journal article" date="2015" name="Int. J. Syst. Evol. Microbiol.">
        <title>Winogradskyella litoriviva sp. nov., isolated from coastal seawater.</title>
        <authorList>
            <person name="Nedashkovskaya O.I."/>
            <person name="Kukhlevskiy A.D."/>
            <person name="Zhukova N.V."/>
            <person name="Kim S.J."/>
            <person name="Rhee S.K."/>
            <person name="Mikhailov V.V."/>
        </authorList>
    </citation>
    <scope>NUCLEOTIDE SEQUENCE [LARGE SCALE GENOMIC DNA]</scope>
    <source>
        <strain evidence="2 3">KMM6491</strain>
    </source>
</reference>
<evidence type="ECO:0000256" key="1">
    <source>
        <dbReference type="SAM" id="Phobius"/>
    </source>
</evidence>